<gene>
    <name evidence="2" type="ORF">PPOP_2090</name>
</gene>
<keyword evidence="3" id="KW-1185">Reference proteome</keyword>
<name>M9LI93_PAEPP</name>
<keyword evidence="1" id="KW-0812">Transmembrane</keyword>
<keyword evidence="2" id="KW-0418">Kinase</keyword>
<keyword evidence="2" id="KW-0808">Transferase</keyword>
<keyword evidence="1" id="KW-1133">Transmembrane helix</keyword>
<protein>
    <submittedName>
        <fullName evidence="2">Predicted unusual protein kinase</fullName>
    </submittedName>
</protein>
<reference evidence="2 3" key="1">
    <citation type="submission" date="2012-10" db="EMBL/GenBank/DDBJ databases">
        <title>Draft Genome Sequence of Paenibacillus popilliae ATCC 14706T.</title>
        <authorList>
            <person name="Iiyama K."/>
            <person name="Mori K."/>
            <person name="Mon H."/>
            <person name="Chieda Y."/>
            <person name="Lee J.M."/>
            <person name="Kusakabe T."/>
            <person name="Tashiro K."/>
            <person name="Asano S."/>
            <person name="Yasunaga-Aoki C."/>
            <person name="Shimizu S."/>
        </authorList>
    </citation>
    <scope>NUCLEOTIDE SEQUENCE [LARGE SCALE GENOMIC DNA]</scope>
    <source>
        <strain evidence="2 3">ATCC 14706</strain>
    </source>
</reference>
<dbReference type="RefSeq" id="WP_006286219.1">
    <property type="nucleotide sequence ID" value="NZ_BALG01000133.1"/>
</dbReference>
<dbReference type="AlphaFoldDB" id="M9LI93"/>
<comment type="caution">
    <text evidence="2">The sequence shown here is derived from an EMBL/GenBank/DDBJ whole genome shotgun (WGS) entry which is preliminary data.</text>
</comment>
<organism evidence="2 3">
    <name type="scientific">Paenibacillus popilliae ATCC 14706</name>
    <dbReference type="NCBI Taxonomy" id="1212764"/>
    <lineage>
        <taxon>Bacteria</taxon>
        <taxon>Bacillati</taxon>
        <taxon>Bacillota</taxon>
        <taxon>Bacilli</taxon>
        <taxon>Bacillales</taxon>
        <taxon>Paenibacillaceae</taxon>
        <taxon>Paenibacillus</taxon>
    </lineage>
</organism>
<evidence type="ECO:0000313" key="3">
    <source>
        <dbReference type="Proteomes" id="UP000029453"/>
    </source>
</evidence>
<feature type="transmembrane region" description="Helical" evidence="1">
    <location>
        <begin position="26"/>
        <end position="48"/>
    </location>
</feature>
<dbReference type="GO" id="GO:0016301">
    <property type="term" value="F:kinase activity"/>
    <property type="evidence" value="ECO:0007669"/>
    <property type="project" value="UniProtKB-KW"/>
</dbReference>
<evidence type="ECO:0000256" key="1">
    <source>
        <dbReference type="SAM" id="Phobius"/>
    </source>
</evidence>
<accession>M9LI93</accession>
<dbReference type="Proteomes" id="UP000029453">
    <property type="component" value="Unassembled WGS sequence"/>
</dbReference>
<dbReference type="EMBL" id="BALG01000133">
    <property type="protein sequence ID" value="GAC42730.1"/>
    <property type="molecule type" value="Genomic_DNA"/>
</dbReference>
<keyword evidence="1" id="KW-0472">Membrane</keyword>
<evidence type="ECO:0000313" key="2">
    <source>
        <dbReference type="EMBL" id="GAC42730.1"/>
    </source>
</evidence>
<proteinExistence type="predicted"/>
<sequence>MNSILDVTGLHKQVSPDLSLPSAAQAWLPVLLGLLIGWMSMRLSVAIYSRQSL</sequence>